<dbReference type="AlphaFoldDB" id="A0A0A9FCL5"/>
<sequence length="39" mass="4698">MRKYCLVMAFLNHCLVDTKVFRKEKRHTMQKTKLSTVVL</sequence>
<accession>A0A0A9FCL5</accession>
<organism evidence="1">
    <name type="scientific">Arundo donax</name>
    <name type="common">Giant reed</name>
    <name type="synonym">Donax arundinaceus</name>
    <dbReference type="NCBI Taxonomy" id="35708"/>
    <lineage>
        <taxon>Eukaryota</taxon>
        <taxon>Viridiplantae</taxon>
        <taxon>Streptophyta</taxon>
        <taxon>Embryophyta</taxon>
        <taxon>Tracheophyta</taxon>
        <taxon>Spermatophyta</taxon>
        <taxon>Magnoliopsida</taxon>
        <taxon>Liliopsida</taxon>
        <taxon>Poales</taxon>
        <taxon>Poaceae</taxon>
        <taxon>PACMAD clade</taxon>
        <taxon>Arundinoideae</taxon>
        <taxon>Arundineae</taxon>
        <taxon>Arundo</taxon>
    </lineage>
</organism>
<reference evidence="1" key="1">
    <citation type="submission" date="2014-09" db="EMBL/GenBank/DDBJ databases">
        <authorList>
            <person name="Magalhaes I.L.F."/>
            <person name="Oliveira U."/>
            <person name="Santos F.R."/>
            <person name="Vidigal T.H.D.A."/>
            <person name="Brescovit A.D."/>
            <person name="Santos A.J."/>
        </authorList>
    </citation>
    <scope>NUCLEOTIDE SEQUENCE</scope>
    <source>
        <tissue evidence="1">Shoot tissue taken approximately 20 cm above the soil surface</tissue>
    </source>
</reference>
<name>A0A0A9FCL5_ARUDO</name>
<dbReference type="EMBL" id="GBRH01187131">
    <property type="protein sequence ID" value="JAE10765.1"/>
    <property type="molecule type" value="Transcribed_RNA"/>
</dbReference>
<reference evidence="1" key="2">
    <citation type="journal article" date="2015" name="Data Brief">
        <title>Shoot transcriptome of the giant reed, Arundo donax.</title>
        <authorList>
            <person name="Barrero R.A."/>
            <person name="Guerrero F.D."/>
            <person name="Moolhuijzen P."/>
            <person name="Goolsby J.A."/>
            <person name="Tidwell J."/>
            <person name="Bellgard S.E."/>
            <person name="Bellgard M.I."/>
        </authorList>
    </citation>
    <scope>NUCLEOTIDE SEQUENCE</scope>
    <source>
        <tissue evidence="1">Shoot tissue taken approximately 20 cm above the soil surface</tissue>
    </source>
</reference>
<evidence type="ECO:0000313" key="1">
    <source>
        <dbReference type="EMBL" id="JAE10765.1"/>
    </source>
</evidence>
<protein>
    <submittedName>
        <fullName evidence="1">Uncharacterized protein</fullName>
    </submittedName>
</protein>
<proteinExistence type="predicted"/>